<dbReference type="EC" id="6.1.1.19" evidence="9"/>
<evidence type="ECO:0000313" key="13">
    <source>
        <dbReference type="EMBL" id="MDR6530365.1"/>
    </source>
</evidence>
<evidence type="ECO:0000256" key="2">
    <source>
        <dbReference type="ARBA" id="ARBA00022490"/>
    </source>
</evidence>
<protein>
    <recommendedName>
        <fullName evidence="9">Arginine--tRNA ligase</fullName>
        <ecNumber evidence="9">6.1.1.19</ecNumber>
    </recommendedName>
    <alternativeName>
        <fullName evidence="9">Arginyl-tRNA synthetase</fullName>
        <shortName evidence="9">ArgRS</shortName>
    </alternativeName>
</protein>
<dbReference type="SUPFAM" id="SSF47323">
    <property type="entry name" value="Anticodon-binding domain of a subclass of class I aminoacyl-tRNA synthetases"/>
    <property type="match status" value="1"/>
</dbReference>
<dbReference type="Gene3D" id="3.40.50.620">
    <property type="entry name" value="HUPs"/>
    <property type="match status" value="1"/>
</dbReference>
<dbReference type="InterPro" id="IPR035684">
    <property type="entry name" value="ArgRS_core"/>
</dbReference>
<gene>
    <name evidence="9" type="primary">argS</name>
    <name evidence="13" type="ORF">J2800_001101</name>
</gene>
<dbReference type="InterPro" id="IPR005148">
    <property type="entry name" value="Arg-tRNA-synth_N"/>
</dbReference>
<evidence type="ECO:0000256" key="9">
    <source>
        <dbReference type="HAMAP-Rule" id="MF_00123"/>
    </source>
</evidence>
<dbReference type="EMBL" id="JAVDRL010000003">
    <property type="protein sequence ID" value="MDR6530365.1"/>
    <property type="molecule type" value="Genomic_DNA"/>
</dbReference>
<comment type="subcellular location">
    <subcellularLocation>
        <location evidence="9">Cytoplasm</location>
    </subcellularLocation>
</comment>
<dbReference type="PRINTS" id="PR01038">
    <property type="entry name" value="TRNASYNTHARG"/>
</dbReference>
<evidence type="ECO:0000259" key="12">
    <source>
        <dbReference type="SMART" id="SM01016"/>
    </source>
</evidence>
<dbReference type="InterPro" id="IPR014729">
    <property type="entry name" value="Rossmann-like_a/b/a_fold"/>
</dbReference>
<dbReference type="Proteomes" id="UP001262754">
    <property type="component" value="Unassembled WGS sequence"/>
</dbReference>
<evidence type="ECO:0000256" key="4">
    <source>
        <dbReference type="ARBA" id="ARBA00022741"/>
    </source>
</evidence>
<dbReference type="RefSeq" id="WP_310029897.1">
    <property type="nucleotide sequence ID" value="NZ_JAVDRL010000003.1"/>
</dbReference>
<dbReference type="InterPro" id="IPR008909">
    <property type="entry name" value="DALR_anticod-bd"/>
</dbReference>
<keyword evidence="5 9" id="KW-0067">ATP-binding</keyword>
<dbReference type="InterPro" id="IPR009080">
    <property type="entry name" value="tRNAsynth_Ia_anticodon-bd"/>
</dbReference>
<proteinExistence type="inferred from homology"/>
<comment type="similarity">
    <text evidence="1 9 10">Belongs to the class-I aminoacyl-tRNA synthetase family.</text>
</comment>
<dbReference type="InterPro" id="IPR001278">
    <property type="entry name" value="Arg-tRNA-ligase"/>
</dbReference>
<dbReference type="SMART" id="SM00836">
    <property type="entry name" value="DALR_1"/>
    <property type="match status" value="1"/>
</dbReference>
<dbReference type="PANTHER" id="PTHR11956">
    <property type="entry name" value="ARGINYL-TRNA SYNTHETASE"/>
    <property type="match status" value="1"/>
</dbReference>
<feature type="domain" description="Arginyl tRNA synthetase N-terminal" evidence="12">
    <location>
        <begin position="2"/>
        <end position="87"/>
    </location>
</feature>
<keyword evidence="3 9" id="KW-0436">Ligase</keyword>
<dbReference type="HAMAP" id="MF_00123">
    <property type="entry name" value="Arg_tRNA_synth"/>
    <property type="match status" value="1"/>
</dbReference>
<dbReference type="PANTHER" id="PTHR11956:SF5">
    <property type="entry name" value="ARGININE--TRNA LIGASE, CYTOPLASMIC"/>
    <property type="match status" value="1"/>
</dbReference>
<keyword evidence="14" id="KW-1185">Reference proteome</keyword>
<dbReference type="InterPro" id="IPR001412">
    <property type="entry name" value="aa-tRNA-synth_I_CS"/>
</dbReference>
<keyword evidence="6 9" id="KW-0648">Protein biosynthesis</keyword>
<keyword evidence="2 9" id="KW-0963">Cytoplasm</keyword>
<dbReference type="PROSITE" id="PS00178">
    <property type="entry name" value="AA_TRNA_LIGASE_I"/>
    <property type="match status" value="1"/>
</dbReference>
<evidence type="ECO:0000256" key="6">
    <source>
        <dbReference type="ARBA" id="ARBA00022917"/>
    </source>
</evidence>
<dbReference type="SUPFAM" id="SSF52374">
    <property type="entry name" value="Nucleotidylyl transferase"/>
    <property type="match status" value="1"/>
</dbReference>
<dbReference type="Pfam" id="PF03485">
    <property type="entry name" value="Arg_tRNA_synt_N"/>
    <property type="match status" value="1"/>
</dbReference>
<dbReference type="GO" id="GO:0004814">
    <property type="term" value="F:arginine-tRNA ligase activity"/>
    <property type="evidence" value="ECO:0007669"/>
    <property type="project" value="UniProtKB-EC"/>
</dbReference>
<feature type="short sequence motif" description="'HIGH' region" evidence="9">
    <location>
        <begin position="123"/>
        <end position="133"/>
    </location>
</feature>
<evidence type="ECO:0000256" key="1">
    <source>
        <dbReference type="ARBA" id="ARBA00005594"/>
    </source>
</evidence>
<keyword evidence="4 9" id="KW-0547">Nucleotide-binding</keyword>
<comment type="subunit">
    <text evidence="9">Monomer.</text>
</comment>
<reference evidence="13 14" key="1">
    <citation type="submission" date="2023-07" db="EMBL/GenBank/DDBJ databases">
        <title>Sorghum-associated microbial communities from plants grown in Nebraska, USA.</title>
        <authorList>
            <person name="Schachtman D."/>
        </authorList>
    </citation>
    <scope>NUCLEOTIDE SEQUENCE [LARGE SCALE GENOMIC DNA]</scope>
    <source>
        <strain evidence="13 14">DS2154</strain>
    </source>
</reference>
<evidence type="ECO:0000256" key="10">
    <source>
        <dbReference type="RuleBase" id="RU363038"/>
    </source>
</evidence>
<dbReference type="SUPFAM" id="SSF55190">
    <property type="entry name" value="Arginyl-tRNA synthetase (ArgRS), N-terminal 'additional' domain"/>
    <property type="match status" value="1"/>
</dbReference>
<dbReference type="Gene3D" id="3.30.1360.70">
    <property type="entry name" value="Arginyl tRNA synthetase N-terminal domain"/>
    <property type="match status" value="1"/>
</dbReference>
<dbReference type="CDD" id="cd00671">
    <property type="entry name" value="ArgRS_core"/>
    <property type="match status" value="1"/>
</dbReference>
<dbReference type="Pfam" id="PF00750">
    <property type="entry name" value="tRNA-synt_1d"/>
    <property type="match status" value="2"/>
</dbReference>
<name>A0ABU1MVZ8_9CAUL</name>
<feature type="domain" description="DALR anticodon binding" evidence="11">
    <location>
        <begin position="495"/>
        <end position="610"/>
    </location>
</feature>
<keyword evidence="7 9" id="KW-0030">Aminoacyl-tRNA synthetase</keyword>
<evidence type="ECO:0000259" key="11">
    <source>
        <dbReference type="SMART" id="SM00836"/>
    </source>
</evidence>
<evidence type="ECO:0000256" key="8">
    <source>
        <dbReference type="ARBA" id="ARBA00049339"/>
    </source>
</evidence>
<evidence type="ECO:0000256" key="5">
    <source>
        <dbReference type="ARBA" id="ARBA00022840"/>
    </source>
</evidence>
<dbReference type="Pfam" id="PF05746">
    <property type="entry name" value="DALR_1"/>
    <property type="match status" value="1"/>
</dbReference>
<comment type="caution">
    <text evidence="13">The sequence shown here is derived from an EMBL/GenBank/DDBJ whole genome shotgun (WGS) entry which is preliminary data.</text>
</comment>
<evidence type="ECO:0000256" key="7">
    <source>
        <dbReference type="ARBA" id="ARBA00023146"/>
    </source>
</evidence>
<evidence type="ECO:0000313" key="14">
    <source>
        <dbReference type="Proteomes" id="UP001262754"/>
    </source>
</evidence>
<dbReference type="SMART" id="SM01016">
    <property type="entry name" value="Arg_tRNA_synt_N"/>
    <property type="match status" value="1"/>
</dbReference>
<comment type="catalytic activity">
    <reaction evidence="8 9">
        <text>tRNA(Arg) + L-arginine + ATP = L-arginyl-tRNA(Arg) + AMP + diphosphate</text>
        <dbReference type="Rhea" id="RHEA:20301"/>
        <dbReference type="Rhea" id="RHEA-COMP:9658"/>
        <dbReference type="Rhea" id="RHEA-COMP:9673"/>
        <dbReference type="ChEBI" id="CHEBI:30616"/>
        <dbReference type="ChEBI" id="CHEBI:32682"/>
        <dbReference type="ChEBI" id="CHEBI:33019"/>
        <dbReference type="ChEBI" id="CHEBI:78442"/>
        <dbReference type="ChEBI" id="CHEBI:78513"/>
        <dbReference type="ChEBI" id="CHEBI:456215"/>
        <dbReference type="EC" id="6.1.1.19"/>
    </reaction>
</comment>
<dbReference type="InterPro" id="IPR036695">
    <property type="entry name" value="Arg-tRNA-synth_N_sf"/>
</dbReference>
<evidence type="ECO:0000256" key="3">
    <source>
        <dbReference type="ARBA" id="ARBA00022598"/>
    </source>
</evidence>
<sequence length="610" mass="66406">MSDLKRSLSEVAAAAFQAAGLSPDFGRVTASDRPDLADFQCNGALAAAKSAKRNPREIAEQVVEVLKTDPRLASAEIAGAGFINMRVSDEALSVRAREIAADPRAGAEPLPAPRRVLVDYAGPNVAKPMHVGHLRASIIGESIKRLYRFRGDQVLGDAHFGDWGFQMGLLIVSVGDERGLFDGWISEATGQFVGDEASAQVHLQLLDLGLEDLDRAYPLAAAQAKTDDAFRDRARRATALLQGGADAYRAIWTRFVEVSRVALEREFHALGVDFDLWKGESDANDLIPGMIAELEAKGLLVDDQGARIVRVARPGETKKKKLPDGSVVEVESPDPLLVVSSEGSAMYGTTDLATILDRRQSFDPHLVLYCVDQRQADHFEQVFRAAYLAGYAEPGGLEHIGFGTMNGADGKPFKTRAGGVLKLHDLIEMAREKARERLREAGLGADLTPEVFEDIAHKVGIAALKFADLQNFRGTSYVFDLDRFTSFEGKTGPYLLYQSVRIKSILRKATEQKVVSGPIVVGEPAERDLTLLLDAFEGALSEAYDKKAPNFIAEHAYKLAQTFSKFYAACPILSADEPSVRASRLALAQTTLKQLELALDLLGIEAPERM</sequence>
<organism evidence="13 14">
    <name type="scientific">Caulobacter rhizosphaerae</name>
    <dbReference type="NCBI Taxonomy" id="2010972"/>
    <lineage>
        <taxon>Bacteria</taxon>
        <taxon>Pseudomonadati</taxon>
        <taxon>Pseudomonadota</taxon>
        <taxon>Alphaproteobacteria</taxon>
        <taxon>Caulobacterales</taxon>
        <taxon>Caulobacteraceae</taxon>
        <taxon>Caulobacter</taxon>
    </lineage>
</organism>
<accession>A0ABU1MVZ8</accession>
<dbReference type="Gene3D" id="1.10.730.10">
    <property type="entry name" value="Isoleucyl-tRNA Synthetase, Domain 1"/>
    <property type="match status" value="1"/>
</dbReference>